<dbReference type="AlphaFoldDB" id="A0A4P5NSB8"/>
<proteinExistence type="predicted"/>
<accession>A0A4P5NSB8</accession>
<feature type="region of interest" description="Disordered" evidence="1">
    <location>
        <begin position="1"/>
        <end position="30"/>
    </location>
</feature>
<sequence length="100" mass="10773">MVLHSDWRVADTPGKNRALPGPSGWPKSAHGQMPIPLYPVVTLGNGRLRLTDSVKSAWHGVASTVILKIFLQPGAHLVAERIVSRMAVANLTKQGRCGNL</sequence>
<dbReference type="EMBL" id="BDLU01000056">
    <property type="protein sequence ID" value="GCE84449.1"/>
    <property type="molecule type" value="Genomic_DNA"/>
</dbReference>
<evidence type="ECO:0000313" key="3">
    <source>
        <dbReference type="Proteomes" id="UP000315095"/>
    </source>
</evidence>
<organism evidence="2 3">
    <name type="scientific">Komagataeibacter diospyri</name>
    <dbReference type="NCBI Taxonomy" id="1932662"/>
    <lineage>
        <taxon>Bacteria</taxon>
        <taxon>Pseudomonadati</taxon>
        <taxon>Pseudomonadota</taxon>
        <taxon>Alphaproteobacteria</taxon>
        <taxon>Acetobacterales</taxon>
        <taxon>Acetobacteraceae</taxon>
        <taxon>Komagataeibacter</taxon>
    </lineage>
</organism>
<keyword evidence="3" id="KW-1185">Reference proteome</keyword>
<reference evidence="3" key="1">
    <citation type="submission" date="2017-01" db="EMBL/GenBank/DDBJ databases">
        <title>Komagataeibacter sp. MSKU9 whole genome sequencing project.</title>
        <authorList>
            <person name="Matsutani M."/>
            <person name="Naloka K."/>
            <person name="Theeragool G."/>
            <person name="Yakushi T."/>
            <person name="Matsushita K."/>
        </authorList>
    </citation>
    <scope>NUCLEOTIDE SEQUENCE [LARGE SCALE GENOMIC DNA]</scope>
    <source>
        <strain evidence="3">MSKU9</strain>
    </source>
</reference>
<evidence type="ECO:0000256" key="1">
    <source>
        <dbReference type="SAM" id="MobiDB-lite"/>
    </source>
</evidence>
<dbReference type="Proteomes" id="UP000315095">
    <property type="component" value="Unassembled WGS sequence"/>
</dbReference>
<name>A0A4P5NSB8_9PROT</name>
<comment type="caution">
    <text evidence="2">The sequence shown here is derived from an EMBL/GenBank/DDBJ whole genome shotgun (WGS) entry which is preliminary data.</text>
</comment>
<evidence type="ECO:0000313" key="2">
    <source>
        <dbReference type="EMBL" id="GCE84449.1"/>
    </source>
</evidence>
<protein>
    <submittedName>
        <fullName evidence="2">Uncharacterized protein</fullName>
    </submittedName>
</protein>
<gene>
    <name evidence="2" type="ORF">MSKU9_2590</name>
</gene>